<name>A0A1I2IDQ9_9ACTN</name>
<dbReference type="Pfam" id="PF13305">
    <property type="entry name" value="TetR_C_33"/>
    <property type="match status" value="1"/>
</dbReference>
<evidence type="ECO:0000313" key="8">
    <source>
        <dbReference type="Proteomes" id="UP000199323"/>
    </source>
</evidence>
<protein>
    <submittedName>
        <fullName evidence="7">Transcriptional regulator, TetR family</fullName>
    </submittedName>
</protein>
<dbReference type="InterPro" id="IPR009057">
    <property type="entry name" value="Homeodomain-like_sf"/>
</dbReference>
<organism evidence="7 8">
    <name type="scientific">Actinacidiphila alni</name>
    <dbReference type="NCBI Taxonomy" id="380248"/>
    <lineage>
        <taxon>Bacteria</taxon>
        <taxon>Bacillati</taxon>
        <taxon>Actinomycetota</taxon>
        <taxon>Actinomycetes</taxon>
        <taxon>Kitasatosporales</taxon>
        <taxon>Streptomycetaceae</taxon>
        <taxon>Actinacidiphila</taxon>
    </lineage>
</organism>
<dbReference type="AlphaFoldDB" id="A0A1I2IDQ9"/>
<feature type="DNA-binding region" description="H-T-H motif" evidence="4">
    <location>
        <begin position="49"/>
        <end position="68"/>
    </location>
</feature>
<reference evidence="7 8" key="1">
    <citation type="submission" date="2016-10" db="EMBL/GenBank/DDBJ databases">
        <authorList>
            <person name="de Groot N.N."/>
        </authorList>
    </citation>
    <scope>NUCLEOTIDE SEQUENCE [LARGE SCALE GENOMIC DNA]</scope>
    <source>
        <strain evidence="7 8">CGMCC 4.3510</strain>
    </source>
</reference>
<dbReference type="PANTHER" id="PTHR30055">
    <property type="entry name" value="HTH-TYPE TRANSCRIPTIONAL REGULATOR RUTR"/>
    <property type="match status" value="1"/>
</dbReference>
<dbReference type="GO" id="GO:0000976">
    <property type="term" value="F:transcription cis-regulatory region binding"/>
    <property type="evidence" value="ECO:0007669"/>
    <property type="project" value="TreeGrafter"/>
</dbReference>
<dbReference type="SUPFAM" id="SSF48498">
    <property type="entry name" value="Tetracyclin repressor-like, C-terminal domain"/>
    <property type="match status" value="1"/>
</dbReference>
<dbReference type="InterPro" id="IPR025996">
    <property type="entry name" value="MT1864/Rv1816-like_C"/>
</dbReference>
<dbReference type="SUPFAM" id="SSF46689">
    <property type="entry name" value="Homeodomain-like"/>
    <property type="match status" value="1"/>
</dbReference>
<gene>
    <name evidence="7" type="ORF">SAMN05216251_11358</name>
</gene>
<dbReference type="PROSITE" id="PS50977">
    <property type="entry name" value="HTH_TETR_2"/>
    <property type="match status" value="1"/>
</dbReference>
<dbReference type="STRING" id="380248.SAMN05216251_11358"/>
<dbReference type="InterPro" id="IPR036271">
    <property type="entry name" value="Tet_transcr_reg_TetR-rel_C_sf"/>
</dbReference>
<dbReference type="RefSeq" id="WP_093715322.1">
    <property type="nucleotide sequence ID" value="NZ_FONG01000013.1"/>
</dbReference>
<keyword evidence="1" id="KW-0805">Transcription regulation</keyword>
<keyword evidence="2 4" id="KW-0238">DNA-binding</keyword>
<dbReference type="PANTHER" id="PTHR30055:SF243">
    <property type="entry name" value="HTH-TYPE TRANSCRIPTIONAL REGULATOR RV1816"/>
    <property type="match status" value="1"/>
</dbReference>
<proteinExistence type="predicted"/>
<dbReference type="EMBL" id="FONG01000013">
    <property type="protein sequence ID" value="SFF39783.1"/>
    <property type="molecule type" value="Genomic_DNA"/>
</dbReference>
<evidence type="ECO:0000256" key="1">
    <source>
        <dbReference type="ARBA" id="ARBA00023015"/>
    </source>
</evidence>
<dbReference type="InterPro" id="IPR050109">
    <property type="entry name" value="HTH-type_TetR-like_transc_reg"/>
</dbReference>
<dbReference type="InterPro" id="IPR001647">
    <property type="entry name" value="HTH_TetR"/>
</dbReference>
<evidence type="ECO:0000313" key="7">
    <source>
        <dbReference type="EMBL" id="SFF39783.1"/>
    </source>
</evidence>
<dbReference type="Pfam" id="PF00440">
    <property type="entry name" value="TetR_N"/>
    <property type="match status" value="1"/>
</dbReference>
<keyword evidence="8" id="KW-1185">Reference proteome</keyword>
<evidence type="ECO:0000259" key="6">
    <source>
        <dbReference type="PROSITE" id="PS50977"/>
    </source>
</evidence>
<feature type="region of interest" description="Disordered" evidence="5">
    <location>
        <begin position="1"/>
        <end position="21"/>
    </location>
</feature>
<evidence type="ECO:0000256" key="5">
    <source>
        <dbReference type="SAM" id="MobiDB-lite"/>
    </source>
</evidence>
<sequence>MAEPSPGGTGAGPSGAATGPRARFRDQVRGESKQIALDQLAQGGPQALSLNGIAKALGMSGPALYRYFANRDRLLTELVIDGYRDLAQALRSAAEAAAGQQAPAGMAAVAAAYRDWAVAQPHRYRLLFRAPLVGYDPQANELVEASQPAMEVAVSVVAPLFGGPTEAAVFHTMSLWAGLHGLVSLEIEDNFTSMGVDPAPLYEQQLLAVRQAAAVAVTAGTAAAAAAEA</sequence>
<dbReference type="Gene3D" id="1.10.357.10">
    <property type="entry name" value="Tetracycline Repressor, domain 2"/>
    <property type="match status" value="1"/>
</dbReference>
<dbReference type="GO" id="GO:0003700">
    <property type="term" value="F:DNA-binding transcription factor activity"/>
    <property type="evidence" value="ECO:0007669"/>
    <property type="project" value="TreeGrafter"/>
</dbReference>
<evidence type="ECO:0000256" key="3">
    <source>
        <dbReference type="ARBA" id="ARBA00023163"/>
    </source>
</evidence>
<keyword evidence="3" id="KW-0804">Transcription</keyword>
<dbReference type="Proteomes" id="UP000199323">
    <property type="component" value="Unassembled WGS sequence"/>
</dbReference>
<accession>A0A1I2IDQ9</accession>
<evidence type="ECO:0000256" key="2">
    <source>
        <dbReference type="ARBA" id="ARBA00023125"/>
    </source>
</evidence>
<feature type="domain" description="HTH tetR-type" evidence="6">
    <location>
        <begin position="26"/>
        <end position="86"/>
    </location>
</feature>
<evidence type="ECO:0000256" key="4">
    <source>
        <dbReference type="PROSITE-ProRule" id="PRU00335"/>
    </source>
</evidence>
<dbReference type="OrthoDB" id="3210322at2"/>